<reference evidence="2 3" key="1">
    <citation type="submission" date="2020-11" db="EMBL/GenBank/DDBJ databases">
        <title>Treponema Peruensis nv. sp., first commensal Treponema isolated from human feces.</title>
        <authorList>
            <person name="Belkhou C."/>
            <person name="Raes J."/>
        </authorList>
    </citation>
    <scope>NUCLEOTIDE SEQUENCE [LARGE SCALE GENOMIC DNA]</scope>
    <source>
        <strain evidence="2 3">RCC2812</strain>
    </source>
</reference>
<dbReference type="EMBL" id="CP064936">
    <property type="protein sequence ID" value="QQA01635.1"/>
    <property type="molecule type" value="Genomic_DNA"/>
</dbReference>
<dbReference type="SUPFAM" id="SSF160544">
    <property type="entry name" value="EscU C-terminal domain-like"/>
    <property type="match status" value="1"/>
</dbReference>
<dbReference type="Pfam" id="PF01312">
    <property type="entry name" value="Bac_export_2"/>
    <property type="match status" value="1"/>
</dbReference>
<evidence type="ECO:0000313" key="3">
    <source>
        <dbReference type="Proteomes" id="UP000595224"/>
    </source>
</evidence>
<dbReference type="RefSeq" id="WP_177528500.1">
    <property type="nucleotide sequence ID" value="NZ_CBCSHE010000011.1"/>
</dbReference>
<dbReference type="InterPro" id="IPR006135">
    <property type="entry name" value="T3SS_substrate_exporter"/>
</dbReference>
<dbReference type="Gene3D" id="3.40.1690.10">
    <property type="entry name" value="secretion proteins EscU"/>
    <property type="match status" value="1"/>
</dbReference>
<proteinExistence type="inferred from homology"/>
<dbReference type="AlphaFoldDB" id="A0A7T3REI4"/>
<dbReference type="InterPro" id="IPR029025">
    <property type="entry name" value="T3SS_substrate_exporter_C"/>
</dbReference>
<dbReference type="GO" id="GO:0009306">
    <property type="term" value="P:protein secretion"/>
    <property type="evidence" value="ECO:0007669"/>
    <property type="project" value="InterPro"/>
</dbReference>
<dbReference type="PANTHER" id="PTHR30531">
    <property type="entry name" value="FLAGELLAR BIOSYNTHETIC PROTEIN FLHB"/>
    <property type="match status" value="1"/>
</dbReference>
<name>A0A7T3REI4_9SPIR</name>
<comment type="similarity">
    <text evidence="1">Belongs to the type III secretion exporter family.</text>
</comment>
<protein>
    <submittedName>
        <fullName evidence="2">EscU/YscU/HrcU family type III secretion system export apparatus switch protein</fullName>
    </submittedName>
</protein>
<dbReference type="PANTHER" id="PTHR30531:SF12">
    <property type="entry name" value="FLAGELLAR BIOSYNTHETIC PROTEIN FLHB"/>
    <property type="match status" value="1"/>
</dbReference>
<organism evidence="2 3">
    <name type="scientific">Treponema peruense</name>
    <dbReference type="NCBI Taxonomy" id="2787628"/>
    <lineage>
        <taxon>Bacteria</taxon>
        <taxon>Pseudomonadati</taxon>
        <taxon>Spirochaetota</taxon>
        <taxon>Spirochaetia</taxon>
        <taxon>Spirochaetales</taxon>
        <taxon>Treponemataceae</taxon>
        <taxon>Treponema</taxon>
    </lineage>
</organism>
<accession>A0A7T3REI4</accession>
<dbReference type="Proteomes" id="UP000595224">
    <property type="component" value="Chromosome"/>
</dbReference>
<dbReference type="KEGG" id="tper:IWA51_03220"/>
<sequence length="88" mass="9634">MSIKEVLSAVSLKYPGDAEAPFITAKSKGELAKKMIEIARDNSVPIVRDELLENVLSVGEIGECIPEESWKAVAAVFAMISSLEERKR</sequence>
<dbReference type="GO" id="GO:0005886">
    <property type="term" value="C:plasma membrane"/>
    <property type="evidence" value="ECO:0007669"/>
    <property type="project" value="TreeGrafter"/>
</dbReference>
<evidence type="ECO:0000313" key="2">
    <source>
        <dbReference type="EMBL" id="QQA01635.1"/>
    </source>
</evidence>
<evidence type="ECO:0000256" key="1">
    <source>
        <dbReference type="ARBA" id="ARBA00010690"/>
    </source>
</evidence>
<gene>
    <name evidence="2" type="ORF">IWA51_03220</name>
</gene>
<keyword evidence="3" id="KW-1185">Reference proteome</keyword>